<reference evidence="2" key="1">
    <citation type="submission" date="2022-01" db="EMBL/GenBank/DDBJ databases">
        <authorList>
            <person name="Lagorce A."/>
        </authorList>
    </citation>
    <scope>NUCLEOTIDE SEQUENCE</scope>
    <source>
        <strain evidence="2">Th15_F1_A12</strain>
    </source>
</reference>
<evidence type="ECO:0000313" key="2">
    <source>
        <dbReference type="EMBL" id="CAH1601689.1"/>
    </source>
</evidence>
<feature type="transmembrane region" description="Helical" evidence="1">
    <location>
        <begin position="35"/>
        <end position="55"/>
    </location>
</feature>
<sequence length="145" mass="16123">MTVLWLVLGLYTLMSIAYSASLIGFKNDKQTSLWEWFLGAPTIFIAALIGGVGYLSDSFNSNTLRIRKLDRALKKESSKKFYVDGEQVIPAAGKIMTTRYVDLLSKTPSKVQYIMTKKGVGYFFIVRLTGHSPSFSAYVSKSALS</sequence>
<organism evidence="2 3">
    <name type="scientific">Vibrio jasicida</name>
    <dbReference type="NCBI Taxonomy" id="766224"/>
    <lineage>
        <taxon>Bacteria</taxon>
        <taxon>Pseudomonadati</taxon>
        <taxon>Pseudomonadota</taxon>
        <taxon>Gammaproteobacteria</taxon>
        <taxon>Vibrionales</taxon>
        <taxon>Vibrionaceae</taxon>
        <taxon>Vibrio</taxon>
    </lineage>
</organism>
<name>A0AAU9QWZ9_9VIBR</name>
<dbReference type="EMBL" id="CAKMUD010000105">
    <property type="protein sequence ID" value="CAH1601689.1"/>
    <property type="molecule type" value="Genomic_DNA"/>
</dbReference>
<keyword evidence="1" id="KW-1133">Transmembrane helix</keyword>
<accession>A0AAU9QWZ9</accession>
<keyword evidence="1" id="KW-0472">Membrane</keyword>
<proteinExistence type="predicted"/>
<comment type="caution">
    <text evidence="2">The sequence shown here is derived from an EMBL/GenBank/DDBJ whole genome shotgun (WGS) entry which is preliminary data.</text>
</comment>
<keyword evidence="1" id="KW-0812">Transmembrane</keyword>
<evidence type="ECO:0000256" key="1">
    <source>
        <dbReference type="SAM" id="Phobius"/>
    </source>
</evidence>
<evidence type="ECO:0000313" key="3">
    <source>
        <dbReference type="Proteomes" id="UP001295462"/>
    </source>
</evidence>
<gene>
    <name evidence="2" type="ORF">THF1A12_50168</name>
</gene>
<protein>
    <submittedName>
        <fullName evidence="2">Uncharacterized protein</fullName>
    </submittedName>
</protein>
<dbReference type="AlphaFoldDB" id="A0AAU9QWZ9"/>
<dbReference type="Proteomes" id="UP001295462">
    <property type="component" value="Unassembled WGS sequence"/>
</dbReference>